<gene>
    <name evidence="17" type="ORF">SBAD_LOCUS1746</name>
</gene>
<dbReference type="SUPFAM" id="SSF46955">
    <property type="entry name" value="Putative DNA-binding domain"/>
    <property type="match status" value="1"/>
</dbReference>
<dbReference type="GO" id="GO:0003723">
    <property type="term" value="F:RNA binding"/>
    <property type="evidence" value="ECO:0007669"/>
    <property type="project" value="InterPro"/>
</dbReference>
<dbReference type="NCBIfam" id="TIGR00471">
    <property type="entry name" value="pheT_arch"/>
    <property type="match status" value="1"/>
</dbReference>
<dbReference type="Pfam" id="PF17759">
    <property type="entry name" value="tRNA_synthFbeta"/>
    <property type="match status" value="1"/>
</dbReference>
<dbReference type="EMBL" id="UZAM01006940">
    <property type="protein sequence ID" value="VDO95368.1"/>
    <property type="molecule type" value="Genomic_DNA"/>
</dbReference>
<reference evidence="19" key="1">
    <citation type="submission" date="2016-06" db="UniProtKB">
        <authorList>
            <consortium name="WormBaseParasite"/>
        </authorList>
    </citation>
    <scope>IDENTIFICATION</scope>
</reference>
<organism evidence="19">
    <name type="scientific">Soboliphyme baturini</name>
    <dbReference type="NCBI Taxonomy" id="241478"/>
    <lineage>
        <taxon>Eukaryota</taxon>
        <taxon>Metazoa</taxon>
        <taxon>Ecdysozoa</taxon>
        <taxon>Nematoda</taxon>
        <taxon>Enoplea</taxon>
        <taxon>Dorylaimia</taxon>
        <taxon>Dioctophymatida</taxon>
        <taxon>Dioctophymatoidea</taxon>
        <taxon>Soboliphymatidae</taxon>
        <taxon>Soboliphyme</taxon>
    </lineage>
</organism>
<evidence type="ECO:0000313" key="18">
    <source>
        <dbReference type="Proteomes" id="UP000270296"/>
    </source>
</evidence>
<evidence type="ECO:0000256" key="11">
    <source>
        <dbReference type="ARBA" id="ARBA00022842"/>
    </source>
</evidence>
<dbReference type="GO" id="GO:0005524">
    <property type="term" value="F:ATP binding"/>
    <property type="evidence" value="ECO:0007669"/>
    <property type="project" value="UniProtKB-KW"/>
</dbReference>
<keyword evidence="6" id="KW-0963">Cytoplasm</keyword>
<dbReference type="GO" id="GO:0006432">
    <property type="term" value="P:phenylalanyl-tRNA aminoacylation"/>
    <property type="evidence" value="ECO:0007669"/>
    <property type="project" value="InterPro"/>
</dbReference>
<dbReference type="SUPFAM" id="SSF55681">
    <property type="entry name" value="Class II aaRS and biotin synthetases"/>
    <property type="match status" value="1"/>
</dbReference>
<sequence length="448" mass="50580">MLKPVTVSSPIQLTARPEVNEIRPYVVAAVLRNVNFTQDAFDSFIDLQEKLHQNICRKRTLVAIGAHDLDTVIPPFTYTARPPEEIKFMPLNQTREFSAPDLMKFYATDSHLRPYLPIIEYSLNYPVIYDRLGTILSMPPIINGDHSKISLQTRNIFIECTATDLHKATIVLDTIVAMYHEFYEYIEQVSVTQADGSHCMYPELKYWDLVTSVKYINSQVGISLTSDKIVNLLQRMGLQSTATDDVLTVSVPPTRHDILHACDIVEDVAISYGYNNIPMRIPMIATNAHQLPINKFTDLVRVEIASIGFTEVLTFSLCSREDISTKLNDPLGADVAVHISNPKTSDFEVARTKLLPGILKTICNSRSWPLPLKMFEIQDVVLKDPTSGDHVVLSQTGAKNRRHFCAVYCGKRSGFEVIHGLLDRFMRLVGWSFGTEKNCYHLENSSGR</sequence>
<evidence type="ECO:0000256" key="9">
    <source>
        <dbReference type="ARBA" id="ARBA00022741"/>
    </source>
</evidence>
<keyword evidence="10" id="KW-0067">ATP-binding</keyword>
<evidence type="ECO:0000259" key="16">
    <source>
        <dbReference type="PROSITE" id="PS51483"/>
    </source>
</evidence>
<evidence type="ECO:0000256" key="12">
    <source>
        <dbReference type="ARBA" id="ARBA00022917"/>
    </source>
</evidence>
<dbReference type="InterPro" id="IPR005147">
    <property type="entry name" value="tRNA_synthase_B5-dom"/>
</dbReference>
<evidence type="ECO:0000256" key="8">
    <source>
        <dbReference type="ARBA" id="ARBA00022723"/>
    </source>
</evidence>
<dbReference type="GO" id="GO:0004826">
    <property type="term" value="F:phenylalanine-tRNA ligase activity"/>
    <property type="evidence" value="ECO:0007669"/>
    <property type="project" value="UniProtKB-EC"/>
</dbReference>
<dbReference type="SMART" id="SM00873">
    <property type="entry name" value="B3_4"/>
    <property type="match status" value="1"/>
</dbReference>
<dbReference type="GO" id="GO:0009328">
    <property type="term" value="C:phenylalanine-tRNA ligase complex"/>
    <property type="evidence" value="ECO:0007669"/>
    <property type="project" value="TreeGrafter"/>
</dbReference>
<dbReference type="FunFam" id="3.50.40.10:FF:000002">
    <property type="entry name" value="phenylalanine--tRNA ligase beta subunit"/>
    <property type="match status" value="1"/>
</dbReference>
<dbReference type="InterPro" id="IPR020825">
    <property type="entry name" value="Phe-tRNA_synthase-like_B3/B4"/>
</dbReference>
<feature type="domain" description="B5" evidence="16">
    <location>
        <begin position="204"/>
        <end position="279"/>
    </location>
</feature>
<evidence type="ECO:0000313" key="17">
    <source>
        <dbReference type="EMBL" id="VDO95368.1"/>
    </source>
</evidence>
<keyword evidence="18" id="KW-1185">Reference proteome</keyword>
<accession>A0A183IDQ2</accession>
<dbReference type="InterPro" id="IPR045060">
    <property type="entry name" value="Phe-tRNA-ligase_IIc_bsu"/>
</dbReference>
<dbReference type="SUPFAM" id="SSF56037">
    <property type="entry name" value="PheT/TilS domain"/>
    <property type="match status" value="1"/>
</dbReference>
<dbReference type="Pfam" id="PF03484">
    <property type="entry name" value="B5"/>
    <property type="match status" value="1"/>
</dbReference>
<evidence type="ECO:0000256" key="13">
    <source>
        <dbReference type="ARBA" id="ARBA00023146"/>
    </source>
</evidence>
<dbReference type="InterPro" id="IPR004531">
    <property type="entry name" value="Phe-tRNA-synth_IIc_bsu_arc_euk"/>
</dbReference>
<dbReference type="FunFam" id="3.30.56.10:FF:000004">
    <property type="entry name" value="Phenylalanyl-tRNA synthetase, beta subunit"/>
    <property type="match status" value="1"/>
</dbReference>
<evidence type="ECO:0000313" key="19">
    <source>
        <dbReference type="WBParaSite" id="SBAD_0000183401-mRNA-1"/>
    </source>
</evidence>
<comment type="cofactor">
    <cofactor evidence="1">
        <name>Mg(2+)</name>
        <dbReference type="ChEBI" id="CHEBI:18420"/>
    </cofactor>
</comment>
<dbReference type="OrthoDB" id="1698572at2759"/>
<comment type="similarity">
    <text evidence="3">Belongs to the phenylalanyl-tRNA synthetase beta subunit family. Type 2 subfamily.</text>
</comment>
<dbReference type="AlphaFoldDB" id="A0A183IDQ2"/>
<protein>
    <recommendedName>
        <fullName evidence="5">phenylalanine--tRNA ligase</fullName>
        <ecNumber evidence="5">6.1.1.20</ecNumber>
    </recommendedName>
    <alternativeName>
        <fullName evidence="14">Phenylalanyl-tRNA synthetase beta subunit</fullName>
    </alternativeName>
</protein>
<reference evidence="17 18" key="2">
    <citation type="submission" date="2018-11" db="EMBL/GenBank/DDBJ databases">
        <authorList>
            <consortium name="Pathogen Informatics"/>
        </authorList>
    </citation>
    <scope>NUCLEOTIDE SEQUENCE [LARGE SCALE GENOMIC DNA]</scope>
</reference>
<keyword evidence="12" id="KW-0648">Protein biosynthesis</keyword>
<dbReference type="Gene3D" id="3.50.40.10">
    <property type="entry name" value="Phenylalanyl-trna Synthetase, Chain B, domain 3"/>
    <property type="match status" value="1"/>
</dbReference>
<dbReference type="PANTHER" id="PTHR10947">
    <property type="entry name" value="PHENYLALANYL-TRNA SYNTHETASE BETA CHAIN AND LEUCINE-RICH REPEAT-CONTAINING PROTEIN 47"/>
    <property type="match status" value="1"/>
</dbReference>
<comment type="catalytic activity">
    <reaction evidence="15">
        <text>tRNA(Phe) + L-phenylalanine + ATP = L-phenylalanyl-tRNA(Phe) + AMP + diphosphate + H(+)</text>
        <dbReference type="Rhea" id="RHEA:19413"/>
        <dbReference type="Rhea" id="RHEA-COMP:9668"/>
        <dbReference type="Rhea" id="RHEA-COMP:9699"/>
        <dbReference type="ChEBI" id="CHEBI:15378"/>
        <dbReference type="ChEBI" id="CHEBI:30616"/>
        <dbReference type="ChEBI" id="CHEBI:33019"/>
        <dbReference type="ChEBI" id="CHEBI:58095"/>
        <dbReference type="ChEBI" id="CHEBI:78442"/>
        <dbReference type="ChEBI" id="CHEBI:78531"/>
        <dbReference type="ChEBI" id="CHEBI:456215"/>
        <dbReference type="EC" id="6.1.1.20"/>
    </reaction>
</comment>
<dbReference type="WBParaSite" id="SBAD_0000183401-mRNA-1">
    <property type="protein sequence ID" value="SBAD_0000183401-mRNA-1"/>
    <property type="gene ID" value="SBAD_0000183401"/>
</dbReference>
<keyword evidence="8" id="KW-0479">Metal-binding</keyword>
<evidence type="ECO:0000256" key="5">
    <source>
        <dbReference type="ARBA" id="ARBA00012814"/>
    </source>
</evidence>
<dbReference type="Proteomes" id="UP000270296">
    <property type="component" value="Unassembled WGS sequence"/>
</dbReference>
<dbReference type="InterPro" id="IPR041616">
    <property type="entry name" value="PheRS_beta_core"/>
</dbReference>
<dbReference type="InterPro" id="IPR005146">
    <property type="entry name" value="B3/B4_tRNA-bd"/>
</dbReference>
<evidence type="ECO:0000256" key="15">
    <source>
        <dbReference type="ARBA" id="ARBA00049255"/>
    </source>
</evidence>
<dbReference type="SMART" id="SM00874">
    <property type="entry name" value="B5"/>
    <property type="match status" value="1"/>
</dbReference>
<proteinExistence type="inferred from homology"/>
<evidence type="ECO:0000256" key="14">
    <source>
        <dbReference type="ARBA" id="ARBA00033189"/>
    </source>
</evidence>
<dbReference type="EC" id="6.1.1.20" evidence="5"/>
<evidence type="ECO:0000256" key="1">
    <source>
        <dbReference type="ARBA" id="ARBA00001946"/>
    </source>
</evidence>
<evidence type="ECO:0000256" key="7">
    <source>
        <dbReference type="ARBA" id="ARBA00022598"/>
    </source>
</evidence>
<dbReference type="InterPro" id="IPR045864">
    <property type="entry name" value="aa-tRNA-synth_II/BPL/LPL"/>
</dbReference>
<keyword evidence="11" id="KW-0460">Magnesium</keyword>
<keyword evidence="7" id="KW-0436">Ligase</keyword>
<evidence type="ECO:0000256" key="6">
    <source>
        <dbReference type="ARBA" id="ARBA00022490"/>
    </source>
</evidence>
<evidence type="ECO:0000256" key="4">
    <source>
        <dbReference type="ARBA" id="ARBA00011209"/>
    </source>
</evidence>
<dbReference type="InterPro" id="IPR009061">
    <property type="entry name" value="DNA-bd_dom_put_sf"/>
</dbReference>
<comment type="subcellular location">
    <subcellularLocation>
        <location evidence="2">Cytoplasm</location>
    </subcellularLocation>
</comment>
<dbReference type="Pfam" id="PF03483">
    <property type="entry name" value="B3_4"/>
    <property type="match status" value="1"/>
</dbReference>
<dbReference type="Gene3D" id="3.30.930.10">
    <property type="entry name" value="Bira Bifunctional Protein, Domain 2"/>
    <property type="match status" value="1"/>
</dbReference>
<dbReference type="PROSITE" id="PS51483">
    <property type="entry name" value="B5"/>
    <property type="match status" value="1"/>
</dbReference>
<dbReference type="GO" id="GO:0000287">
    <property type="term" value="F:magnesium ion binding"/>
    <property type="evidence" value="ECO:0007669"/>
    <property type="project" value="InterPro"/>
</dbReference>
<name>A0A183IDQ2_9BILA</name>
<evidence type="ECO:0000256" key="10">
    <source>
        <dbReference type="ARBA" id="ARBA00022840"/>
    </source>
</evidence>
<evidence type="ECO:0000256" key="3">
    <source>
        <dbReference type="ARBA" id="ARBA00007438"/>
    </source>
</evidence>
<comment type="subunit">
    <text evidence="4">Tetramer of two alpha and two beta subunits.</text>
</comment>
<dbReference type="PANTHER" id="PTHR10947:SF0">
    <property type="entry name" value="PHENYLALANINE--TRNA LIGASE BETA SUBUNIT"/>
    <property type="match status" value="1"/>
</dbReference>
<keyword evidence="9" id="KW-0547">Nucleotide-binding</keyword>
<dbReference type="Gene3D" id="3.30.56.10">
    <property type="match status" value="1"/>
</dbReference>
<evidence type="ECO:0000256" key="2">
    <source>
        <dbReference type="ARBA" id="ARBA00004496"/>
    </source>
</evidence>
<keyword evidence="13" id="KW-0030">Aminoacyl-tRNA synthetase</keyword>